<organism evidence="1">
    <name type="scientific">Octopus bimaculoides</name>
    <name type="common">California two-spotted octopus</name>
    <dbReference type="NCBI Taxonomy" id="37653"/>
    <lineage>
        <taxon>Eukaryota</taxon>
        <taxon>Metazoa</taxon>
        <taxon>Spiralia</taxon>
        <taxon>Lophotrochozoa</taxon>
        <taxon>Mollusca</taxon>
        <taxon>Cephalopoda</taxon>
        <taxon>Coleoidea</taxon>
        <taxon>Octopodiformes</taxon>
        <taxon>Octopoda</taxon>
        <taxon>Incirrata</taxon>
        <taxon>Octopodidae</taxon>
        <taxon>Octopus</taxon>
    </lineage>
</organism>
<proteinExistence type="predicted"/>
<protein>
    <submittedName>
        <fullName evidence="1">Uncharacterized protein</fullName>
    </submittedName>
</protein>
<name>A0A0L8G062_OCTBM</name>
<gene>
    <name evidence="1" type="ORF">OCBIM_22002946mg</name>
</gene>
<sequence>MRRINKASVSRSIHSLSRWPAIEHGRVFKSCPYIFRSYTRQLVILTSKDV</sequence>
<dbReference type="EMBL" id="KQ424851">
    <property type="protein sequence ID" value="KOF70387.1"/>
    <property type="molecule type" value="Genomic_DNA"/>
</dbReference>
<dbReference type="AlphaFoldDB" id="A0A0L8G062"/>
<accession>A0A0L8G062</accession>
<evidence type="ECO:0000313" key="1">
    <source>
        <dbReference type="EMBL" id="KOF70387.1"/>
    </source>
</evidence>
<reference evidence="1" key="1">
    <citation type="submission" date="2015-07" db="EMBL/GenBank/DDBJ databases">
        <title>MeaNS - Measles Nucleotide Surveillance Program.</title>
        <authorList>
            <person name="Tran T."/>
            <person name="Druce J."/>
        </authorList>
    </citation>
    <scope>NUCLEOTIDE SEQUENCE</scope>
    <source>
        <strain evidence="1">UCB-OBI-ISO-001</strain>
        <tissue evidence="1">Gonad</tissue>
    </source>
</reference>